<dbReference type="InterPro" id="IPR019427">
    <property type="entry name" value="7TM_GPCR_serpentine_rcpt_Srw"/>
</dbReference>
<evidence type="ECO:0000256" key="3">
    <source>
        <dbReference type="ARBA" id="ARBA00022989"/>
    </source>
</evidence>
<dbReference type="InterPro" id="IPR000276">
    <property type="entry name" value="GPCR_Rhodpsn"/>
</dbReference>
<reference evidence="7" key="1">
    <citation type="journal article" date="2013" name="Genetics">
        <title>The draft genome and transcriptome of Panagrellus redivivus are shaped by the harsh demands of a free-living lifestyle.</title>
        <authorList>
            <person name="Srinivasan J."/>
            <person name="Dillman A.R."/>
            <person name="Macchietto M.G."/>
            <person name="Heikkinen L."/>
            <person name="Lakso M."/>
            <person name="Fracchia K.M."/>
            <person name="Antoshechkin I."/>
            <person name="Mortazavi A."/>
            <person name="Wong G."/>
            <person name="Sternberg P.W."/>
        </authorList>
    </citation>
    <scope>NUCLEOTIDE SEQUENCE [LARGE SCALE GENOMIC DNA]</scope>
    <source>
        <strain evidence="7">MT8872</strain>
    </source>
</reference>
<keyword evidence="7" id="KW-1185">Reference proteome</keyword>
<dbReference type="AlphaFoldDB" id="A0A7E4VHE1"/>
<protein>
    <submittedName>
        <fullName evidence="8">G_PROTEIN_RECEP_F1_2 domain-containing protein</fullName>
    </submittedName>
</protein>
<feature type="transmembrane region" description="Helical" evidence="5">
    <location>
        <begin position="265"/>
        <end position="287"/>
    </location>
</feature>
<evidence type="ECO:0000256" key="5">
    <source>
        <dbReference type="SAM" id="Phobius"/>
    </source>
</evidence>
<dbReference type="GO" id="GO:0008528">
    <property type="term" value="F:G protein-coupled peptide receptor activity"/>
    <property type="evidence" value="ECO:0007669"/>
    <property type="project" value="InterPro"/>
</dbReference>
<sequence length="581" mass="64756">MVDVTCEIGSIPMPNVTWLFEAVSSFAGGYGSIHPYLAMGLCIAGTLMNIITVIVLTRPQMQSPVNILLCAVALCDIIVMGTYFVFVVHFLLAADHRCDYRDYSYPWAIFMMFHAHASVIFHSTSIWLTVLLAQIRVLTIRRATTGPTTSINIKMTVIISILTCLAMAAVNLPNFLTFEIVEYPAEAYLTCLHPAVEDEILDDQIIQETLAPSILPTLASLTTFSPRTEPTIEPDYSNETGHLVYSLKAHDDCFKLKLAFWSNGMVYKVVPCILLTISIVALLKIIADVSHRRKSLCQVMKKKVPHDHTTPMLVAVLSIFLVAELPQGMMLVLTGVFSSETFHQKFYVSLGDFMDLLSLLNSAVNFVIYCVMSRKFRSVFFKLFLGCWKEFDDFDDLQTPNERTDVSQRRFSSAVTNNTRTEQLSHYPSTASTLNVSTYERRTHGNLLSVDDATSRRSSACTLGVGNPHSPTLNAPFTFEDGTATPAPSNTKRISFNLATDSHGGITACTLQVPVLPAKNSVIKSPQVGFIARLRQRLPPIRRLGRYLWPTDNTLLTDDVNSPQRRFNSITTETNFVAMAY</sequence>
<feature type="transmembrane region" description="Helical" evidence="5">
    <location>
        <begin position="105"/>
        <end position="130"/>
    </location>
</feature>
<feature type="transmembrane region" description="Helical" evidence="5">
    <location>
        <begin position="353"/>
        <end position="372"/>
    </location>
</feature>
<evidence type="ECO:0000256" key="4">
    <source>
        <dbReference type="ARBA" id="ARBA00023136"/>
    </source>
</evidence>
<keyword evidence="2 5" id="KW-0812">Transmembrane</keyword>
<evidence type="ECO:0000313" key="7">
    <source>
        <dbReference type="Proteomes" id="UP000492821"/>
    </source>
</evidence>
<evidence type="ECO:0000256" key="1">
    <source>
        <dbReference type="ARBA" id="ARBA00004370"/>
    </source>
</evidence>
<keyword evidence="3 5" id="KW-1133">Transmembrane helix</keyword>
<dbReference type="PANTHER" id="PTHR46273:SF16">
    <property type="entry name" value="G-PROTEIN COUPLED RECEPTORS FAMILY 1 PROFILE DOMAIN-CONTAINING PROTEIN"/>
    <property type="match status" value="1"/>
</dbReference>
<proteinExistence type="predicted"/>
<reference evidence="8" key="2">
    <citation type="submission" date="2020-10" db="UniProtKB">
        <authorList>
            <consortium name="WormBaseParasite"/>
        </authorList>
    </citation>
    <scope>IDENTIFICATION</scope>
</reference>
<keyword evidence="4 5" id="KW-0472">Membrane</keyword>
<dbReference type="PANTHER" id="PTHR46273">
    <property type="entry name" value="MYOSUPPRESSIN RECEPTOR 1, ISOFORM B-RELATED"/>
    <property type="match status" value="1"/>
</dbReference>
<name>A0A7E4VHE1_PANRE</name>
<evidence type="ECO:0000313" key="8">
    <source>
        <dbReference type="WBParaSite" id="Pan_g20988.t1"/>
    </source>
</evidence>
<dbReference type="InterPro" id="IPR053219">
    <property type="entry name" value="GPCR_Dmsr-1"/>
</dbReference>
<feature type="transmembrane region" description="Helical" evidence="5">
    <location>
        <begin position="151"/>
        <end position="170"/>
    </location>
</feature>
<feature type="transmembrane region" description="Helical" evidence="5">
    <location>
        <begin position="68"/>
        <end position="93"/>
    </location>
</feature>
<evidence type="ECO:0000259" key="6">
    <source>
        <dbReference type="PROSITE" id="PS50262"/>
    </source>
</evidence>
<dbReference type="PRINTS" id="PR00237">
    <property type="entry name" value="GPCRRHODOPSN"/>
</dbReference>
<dbReference type="InterPro" id="IPR017452">
    <property type="entry name" value="GPCR_Rhodpsn_7TM"/>
</dbReference>
<feature type="transmembrane region" description="Helical" evidence="5">
    <location>
        <begin position="308"/>
        <end position="333"/>
    </location>
</feature>
<dbReference type="PROSITE" id="PS50262">
    <property type="entry name" value="G_PROTEIN_RECEP_F1_2"/>
    <property type="match status" value="1"/>
</dbReference>
<organism evidence="7 8">
    <name type="scientific">Panagrellus redivivus</name>
    <name type="common">Microworm</name>
    <dbReference type="NCBI Taxonomy" id="6233"/>
    <lineage>
        <taxon>Eukaryota</taxon>
        <taxon>Metazoa</taxon>
        <taxon>Ecdysozoa</taxon>
        <taxon>Nematoda</taxon>
        <taxon>Chromadorea</taxon>
        <taxon>Rhabditida</taxon>
        <taxon>Tylenchina</taxon>
        <taxon>Panagrolaimomorpha</taxon>
        <taxon>Panagrolaimoidea</taxon>
        <taxon>Panagrolaimidae</taxon>
        <taxon>Panagrellus</taxon>
    </lineage>
</organism>
<evidence type="ECO:0000256" key="2">
    <source>
        <dbReference type="ARBA" id="ARBA00022692"/>
    </source>
</evidence>
<feature type="domain" description="G-protein coupled receptors family 1 profile" evidence="6">
    <location>
        <begin position="48"/>
        <end position="369"/>
    </location>
</feature>
<dbReference type="Pfam" id="PF10324">
    <property type="entry name" value="7TM_GPCR_Srw"/>
    <property type="match status" value="2"/>
</dbReference>
<dbReference type="Gene3D" id="1.20.1070.10">
    <property type="entry name" value="Rhodopsin 7-helix transmembrane proteins"/>
    <property type="match status" value="1"/>
</dbReference>
<dbReference type="SUPFAM" id="SSF81321">
    <property type="entry name" value="Family A G protein-coupled receptor-like"/>
    <property type="match status" value="1"/>
</dbReference>
<feature type="transmembrane region" description="Helical" evidence="5">
    <location>
        <begin position="36"/>
        <end position="56"/>
    </location>
</feature>
<dbReference type="Proteomes" id="UP000492821">
    <property type="component" value="Unassembled WGS sequence"/>
</dbReference>
<dbReference type="CDD" id="cd14978">
    <property type="entry name" value="7tmA_FMRFamide_R-like"/>
    <property type="match status" value="1"/>
</dbReference>
<dbReference type="GO" id="GO:0005886">
    <property type="term" value="C:plasma membrane"/>
    <property type="evidence" value="ECO:0007669"/>
    <property type="project" value="TreeGrafter"/>
</dbReference>
<comment type="subcellular location">
    <subcellularLocation>
        <location evidence="1">Membrane</location>
    </subcellularLocation>
</comment>
<accession>A0A7E4VHE1</accession>
<dbReference type="WBParaSite" id="Pan_g20988.t1">
    <property type="protein sequence ID" value="Pan_g20988.t1"/>
    <property type="gene ID" value="Pan_g20988"/>
</dbReference>